<keyword evidence="4" id="KW-0804">Transcription</keyword>
<reference evidence="8" key="1">
    <citation type="journal article" date="2020" name="Phytopathology">
        <title>Genome sequence and comparative analysis of Colletotrichum gloeosporioides isolated from Liriodendron leaves.</title>
        <authorList>
            <person name="Fu F.F."/>
            <person name="Hao Z."/>
            <person name="Wang P."/>
            <person name="Lu Y."/>
            <person name="Xue L.J."/>
            <person name="Wei G."/>
            <person name="Tian Y."/>
            <person name="Baishi H."/>
            <person name="Xu H."/>
            <person name="Shi J."/>
            <person name="Cheng T."/>
            <person name="Wang G."/>
            <person name="Yi Y."/>
            <person name="Chen J."/>
        </authorList>
    </citation>
    <scope>NUCLEOTIDE SEQUENCE</scope>
    <source>
        <strain evidence="8">Lc1</strain>
    </source>
</reference>
<feature type="domain" description="Xylanolytic transcriptional activator regulatory" evidence="7">
    <location>
        <begin position="195"/>
        <end position="273"/>
    </location>
</feature>
<organism evidence="8 9">
    <name type="scientific">Colletotrichum gloeosporioides</name>
    <name type="common">Anthracnose fungus</name>
    <name type="synonym">Glomerella cingulata</name>
    <dbReference type="NCBI Taxonomy" id="474922"/>
    <lineage>
        <taxon>Eukaryota</taxon>
        <taxon>Fungi</taxon>
        <taxon>Dikarya</taxon>
        <taxon>Ascomycota</taxon>
        <taxon>Pezizomycotina</taxon>
        <taxon>Sordariomycetes</taxon>
        <taxon>Hypocreomycetidae</taxon>
        <taxon>Glomerellales</taxon>
        <taxon>Glomerellaceae</taxon>
        <taxon>Colletotrichum</taxon>
        <taxon>Colletotrichum gloeosporioides species complex</taxon>
    </lineage>
</organism>
<gene>
    <name evidence="8" type="ORF">GCG54_00007345</name>
</gene>
<feature type="compositionally biased region" description="Basic and acidic residues" evidence="6">
    <location>
        <begin position="1"/>
        <end position="16"/>
    </location>
</feature>
<dbReference type="PANTHER" id="PTHR47338:SF10">
    <property type="entry name" value="TRANSCRIPTION FACTOR DOMAIN-CONTAINING PROTEIN-RELATED"/>
    <property type="match status" value="1"/>
</dbReference>
<dbReference type="SMART" id="SM00906">
    <property type="entry name" value="Fungal_trans"/>
    <property type="match status" value="1"/>
</dbReference>
<comment type="caution">
    <text evidence="8">The sequence shown here is derived from an EMBL/GenBank/DDBJ whole genome shotgun (WGS) entry which is preliminary data.</text>
</comment>
<evidence type="ECO:0000313" key="9">
    <source>
        <dbReference type="Proteomes" id="UP000613401"/>
    </source>
</evidence>
<dbReference type="RefSeq" id="XP_045266248.1">
    <property type="nucleotide sequence ID" value="XM_045407327.1"/>
</dbReference>
<accession>A0A8H4CNI1</accession>
<keyword evidence="2" id="KW-0479">Metal-binding</keyword>
<dbReference type="InterPro" id="IPR007219">
    <property type="entry name" value="XnlR_reg_dom"/>
</dbReference>
<protein>
    <recommendedName>
        <fullName evidence="7">Xylanolytic transcriptional activator regulatory domain-containing protein</fullName>
    </recommendedName>
</protein>
<dbReference type="Pfam" id="PF04082">
    <property type="entry name" value="Fungal_trans"/>
    <property type="match status" value="1"/>
</dbReference>
<dbReference type="GeneID" id="69014490"/>
<dbReference type="GO" id="GO:0006351">
    <property type="term" value="P:DNA-templated transcription"/>
    <property type="evidence" value="ECO:0007669"/>
    <property type="project" value="InterPro"/>
</dbReference>
<evidence type="ECO:0000313" key="8">
    <source>
        <dbReference type="EMBL" id="KAF3807089.1"/>
    </source>
</evidence>
<reference evidence="8" key="2">
    <citation type="submission" date="2020-03" db="EMBL/GenBank/DDBJ databases">
        <authorList>
            <person name="Fu F.-F."/>
            <person name="Chen J."/>
        </authorList>
    </citation>
    <scope>NUCLEOTIDE SEQUENCE</scope>
    <source>
        <strain evidence="8">Lc1</strain>
    </source>
</reference>
<keyword evidence="3" id="KW-0805">Transcription regulation</keyword>
<evidence type="ECO:0000256" key="4">
    <source>
        <dbReference type="ARBA" id="ARBA00023163"/>
    </source>
</evidence>
<dbReference type="AlphaFoldDB" id="A0A8H4CNI1"/>
<evidence type="ECO:0000256" key="6">
    <source>
        <dbReference type="SAM" id="MobiDB-lite"/>
    </source>
</evidence>
<feature type="region of interest" description="Disordered" evidence="6">
    <location>
        <begin position="492"/>
        <end position="521"/>
    </location>
</feature>
<feature type="compositionally biased region" description="Polar residues" evidence="6">
    <location>
        <begin position="38"/>
        <end position="51"/>
    </location>
</feature>
<evidence type="ECO:0000256" key="3">
    <source>
        <dbReference type="ARBA" id="ARBA00023015"/>
    </source>
</evidence>
<evidence type="ECO:0000256" key="1">
    <source>
        <dbReference type="ARBA" id="ARBA00004123"/>
    </source>
</evidence>
<keyword evidence="5" id="KW-0539">Nucleus</keyword>
<sequence length="585" mass="66311">MVYSSKDSESSREIQDQHASPSDEPSPTPASRQRPKDNASTGRTPFSNSDESFGAYNEPSTLNSDSNYPEIPQSVATELVRIFFEKIQPWLPLLHRPGFYSRYMTDENSQFAVTSAYSPEDTLILYSMFALAAHHSSNPYFQETRTPERGKELIKLAKQSYKQLRETADGASLPYLQGCALLAAYMYTSGPSHQAWVLTGICVRLAYDLDLCDMDDEPEEYKDADEWARLEEKRRAFWVVWELDTFGSTLSNRPCAISRSNMAVQLPVSDEAWFANQPVQSSKLDPLPSKAWKSLTNCNNQSERAWFIIANYLMARVFDPHMRRASSRDGEREELSGSITCYYLSMTARFGIEMTPLFFDKRSFARCNWVIGAHILVNAARAGLADHHESHGIKMRAYSRERDRIIHHWHPEYIALSHPFLTCALLPTWTPHEHLPGTEMQLSEDLAKLVFERYASLWGLGSMMIALSNDEERLAKRFAIFFPAENRTRGLQSKKITGRSLPSENEKTASPSERQQGSAGENAEMEHLLELTSPAQPTDNIPLIVSDLQGQSNEEDCWASFECQDVWGTPSGLGNDNRGFSYLEI</sequence>
<dbReference type="CDD" id="cd12148">
    <property type="entry name" value="fungal_TF_MHR"/>
    <property type="match status" value="1"/>
</dbReference>
<evidence type="ECO:0000259" key="7">
    <source>
        <dbReference type="SMART" id="SM00906"/>
    </source>
</evidence>
<dbReference type="GO" id="GO:0008270">
    <property type="term" value="F:zinc ion binding"/>
    <property type="evidence" value="ECO:0007669"/>
    <property type="project" value="InterPro"/>
</dbReference>
<dbReference type="InterPro" id="IPR050815">
    <property type="entry name" value="TF_fung"/>
</dbReference>
<proteinExistence type="predicted"/>
<keyword evidence="9" id="KW-1185">Reference proteome</keyword>
<feature type="compositionally biased region" description="Polar residues" evidence="6">
    <location>
        <begin position="492"/>
        <end position="519"/>
    </location>
</feature>
<evidence type="ECO:0000256" key="5">
    <source>
        <dbReference type="ARBA" id="ARBA00023242"/>
    </source>
</evidence>
<dbReference type="GO" id="GO:0003677">
    <property type="term" value="F:DNA binding"/>
    <property type="evidence" value="ECO:0007669"/>
    <property type="project" value="InterPro"/>
</dbReference>
<evidence type="ECO:0000256" key="2">
    <source>
        <dbReference type="ARBA" id="ARBA00022723"/>
    </source>
</evidence>
<comment type="subcellular location">
    <subcellularLocation>
        <location evidence="1">Nucleus</location>
    </subcellularLocation>
</comment>
<dbReference type="GO" id="GO:0005634">
    <property type="term" value="C:nucleus"/>
    <property type="evidence" value="ECO:0007669"/>
    <property type="project" value="UniProtKB-SubCell"/>
</dbReference>
<feature type="compositionally biased region" description="Polar residues" evidence="6">
    <location>
        <begin position="58"/>
        <end position="67"/>
    </location>
</feature>
<feature type="region of interest" description="Disordered" evidence="6">
    <location>
        <begin position="1"/>
        <end position="69"/>
    </location>
</feature>
<dbReference type="GO" id="GO:0000981">
    <property type="term" value="F:DNA-binding transcription factor activity, RNA polymerase II-specific"/>
    <property type="evidence" value="ECO:0007669"/>
    <property type="project" value="InterPro"/>
</dbReference>
<feature type="compositionally biased region" description="Polar residues" evidence="6">
    <location>
        <begin position="17"/>
        <end position="31"/>
    </location>
</feature>
<dbReference type="Proteomes" id="UP000613401">
    <property type="component" value="Unassembled WGS sequence"/>
</dbReference>
<dbReference type="PANTHER" id="PTHR47338">
    <property type="entry name" value="ZN(II)2CYS6 TRANSCRIPTION FACTOR (EUROFUNG)-RELATED"/>
    <property type="match status" value="1"/>
</dbReference>
<name>A0A8H4CNI1_COLGL</name>
<dbReference type="EMBL" id="WVTB01000032">
    <property type="protein sequence ID" value="KAF3807089.1"/>
    <property type="molecule type" value="Genomic_DNA"/>
</dbReference>